<feature type="domain" description="UspA" evidence="2">
    <location>
        <begin position="6"/>
        <end position="142"/>
    </location>
</feature>
<comment type="caution">
    <text evidence="3">The sequence shown here is derived from an EMBL/GenBank/DDBJ whole genome shotgun (WGS) entry which is preliminary data.</text>
</comment>
<dbReference type="AlphaFoldDB" id="A0A8I0KS12"/>
<sequence length="308" mass="31920">MSVRDVIVVGVDGSRESLEAARWAAARAKQSGWELDIVCAYALPSYTAASMDSGFAAVDDNAIEASAQAVVAEAAEHVASFGVTVATIAQQGDPTGTLVELSKSARMVVVGTRGGGGFADRLLGATSSALPAYSHCPVVVVPRHREGSEFVPVERIVAGVDGSHQSSAALEAAVGEAAAWDATLTAVEAVPMASSAGSLAWLPPAVDRSEILSDVRSQLRTLCDHASADTDVTVRAHALDGNAAMLLAEFSTAVDLVVVGSRGRGGVRGLLLGSTSQSVLSHSMCPVLVVPSRRSEDEHTPRPKWRRR</sequence>
<dbReference type="InterPro" id="IPR006015">
    <property type="entry name" value="Universal_stress_UspA"/>
</dbReference>
<dbReference type="EMBL" id="JACRUO010000002">
    <property type="protein sequence ID" value="MBD3689947.1"/>
    <property type="molecule type" value="Genomic_DNA"/>
</dbReference>
<evidence type="ECO:0000259" key="2">
    <source>
        <dbReference type="Pfam" id="PF00582"/>
    </source>
</evidence>
<dbReference type="InterPro" id="IPR014729">
    <property type="entry name" value="Rossmann-like_a/b/a_fold"/>
</dbReference>
<protein>
    <submittedName>
        <fullName evidence="3">Universal stress protein</fullName>
    </submittedName>
</protein>
<evidence type="ECO:0000313" key="3">
    <source>
        <dbReference type="EMBL" id="MBD3689947.1"/>
    </source>
</evidence>
<organism evidence="3 4">
    <name type="scientific">Nanchangia anserum</name>
    <dbReference type="NCBI Taxonomy" id="2692125"/>
    <lineage>
        <taxon>Bacteria</taxon>
        <taxon>Bacillati</taxon>
        <taxon>Actinomycetota</taxon>
        <taxon>Actinomycetes</taxon>
        <taxon>Actinomycetales</taxon>
        <taxon>Actinomycetaceae</taxon>
        <taxon>Nanchangia</taxon>
    </lineage>
</organism>
<proteinExistence type="inferred from homology"/>
<dbReference type="InterPro" id="IPR006016">
    <property type="entry name" value="UspA"/>
</dbReference>
<dbReference type="Pfam" id="PF00582">
    <property type="entry name" value="Usp"/>
    <property type="match status" value="2"/>
</dbReference>
<gene>
    <name evidence="3" type="ORF">H8R10_06885</name>
</gene>
<dbReference type="RefSeq" id="WP_191072059.1">
    <property type="nucleotide sequence ID" value="NZ_CP060506.1"/>
</dbReference>
<dbReference type="PRINTS" id="PR01438">
    <property type="entry name" value="UNVRSLSTRESS"/>
</dbReference>
<dbReference type="Gene3D" id="3.40.50.620">
    <property type="entry name" value="HUPs"/>
    <property type="match status" value="2"/>
</dbReference>
<dbReference type="PANTHER" id="PTHR46268:SF6">
    <property type="entry name" value="UNIVERSAL STRESS PROTEIN UP12"/>
    <property type="match status" value="1"/>
</dbReference>
<comment type="similarity">
    <text evidence="1">Belongs to the universal stress protein A family.</text>
</comment>
<dbReference type="SUPFAM" id="SSF52402">
    <property type="entry name" value="Adenine nucleotide alpha hydrolases-like"/>
    <property type="match status" value="2"/>
</dbReference>
<keyword evidence="4" id="KW-1185">Reference proteome</keyword>
<dbReference type="Proteomes" id="UP000627538">
    <property type="component" value="Unassembled WGS sequence"/>
</dbReference>
<evidence type="ECO:0000313" key="4">
    <source>
        <dbReference type="Proteomes" id="UP000627538"/>
    </source>
</evidence>
<reference evidence="3 4" key="1">
    <citation type="submission" date="2020-08" db="EMBL/GenBank/DDBJ databases">
        <title>Winkia gen. nov., sp. nov., isolated from faeces of the Anser albifrons in China.</title>
        <authorList>
            <person name="Liu Q."/>
        </authorList>
    </citation>
    <scope>NUCLEOTIDE SEQUENCE [LARGE SCALE GENOMIC DNA]</scope>
    <source>
        <strain evidence="3 4">C62</strain>
    </source>
</reference>
<dbReference type="PANTHER" id="PTHR46268">
    <property type="entry name" value="STRESS RESPONSE PROTEIN NHAX"/>
    <property type="match status" value="1"/>
</dbReference>
<evidence type="ECO:0000256" key="1">
    <source>
        <dbReference type="ARBA" id="ARBA00008791"/>
    </source>
</evidence>
<accession>A0A8I0KS12</accession>
<name>A0A8I0KS12_9ACTO</name>
<feature type="domain" description="UspA" evidence="2">
    <location>
        <begin position="154"/>
        <end position="291"/>
    </location>
</feature>